<dbReference type="PRINTS" id="PR00463">
    <property type="entry name" value="EP450I"/>
</dbReference>
<dbReference type="EMBL" id="KZ679011">
    <property type="protein sequence ID" value="PSS18528.1"/>
    <property type="molecule type" value="Genomic_DNA"/>
</dbReference>
<dbReference type="GO" id="GO:0020037">
    <property type="term" value="F:heme binding"/>
    <property type="evidence" value="ECO:0007669"/>
    <property type="project" value="InterPro"/>
</dbReference>
<evidence type="ECO:0000256" key="1">
    <source>
        <dbReference type="ARBA" id="ARBA00001971"/>
    </source>
</evidence>
<feature type="transmembrane region" description="Helical" evidence="7">
    <location>
        <begin position="6"/>
        <end position="27"/>
    </location>
</feature>
<keyword evidence="6" id="KW-0503">Monooxygenase</keyword>
<dbReference type="GeneID" id="36577313"/>
<proteinExistence type="inferred from homology"/>
<dbReference type="InterPro" id="IPR001128">
    <property type="entry name" value="Cyt_P450"/>
</dbReference>
<dbReference type="InterPro" id="IPR050121">
    <property type="entry name" value="Cytochrome_P450_monoxygenase"/>
</dbReference>
<accession>A0A2T3B1V1</accession>
<keyword evidence="6" id="KW-0560">Oxidoreductase</keyword>
<dbReference type="GO" id="GO:0005506">
    <property type="term" value="F:iron ion binding"/>
    <property type="evidence" value="ECO:0007669"/>
    <property type="project" value="InterPro"/>
</dbReference>
<evidence type="ECO:0000256" key="7">
    <source>
        <dbReference type="SAM" id="Phobius"/>
    </source>
</evidence>
<comment type="cofactor">
    <cofactor evidence="1 5">
        <name>heme</name>
        <dbReference type="ChEBI" id="CHEBI:30413"/>
    </cofactor>
</comment>
<dbReference type="InterPro" id="IPR002401">
    <property type="entry name" value="Cyt_P450_E_grp-I"/>
</dbReference>
<keyword evidence="7" id="KW-1133">Transmembrane helix</keyword>
<dbReference type="InterPro" id="IPR036396">
    <property type="entry name" value="Cyt_P450_sf"/>
</dbReference>
<gene>
    <name evidence="8" type="ORF">M430DRAFT_66543</name>
</gene>
<name>A0A2T3B1V1_AMORE</name>
<evidence type="ECO:0000256" key="6">
    <source>
        <dbReference type="RuleBase" id="RU000461"/>
    </source>
</evidence>
<dbReference type="GO" id="GO:0016705">
    <property type="term" value="F:oxidoreductase activity, acting on paired donors, with incorporation or reduction of molecular oxygen"/>
    <property type="evidence" value="ECO:0007669"/>
    <property type="project" value="InterPro"/>
</dbReference>
<dbReference type="Proteomes" id="UP000241818">
    <property type="component" value="Unassembled WGS sequence"/>
</dbReference>
<dbReference type="PANTHER" id="PTHR24305:SF232">
    <property type="entry name" value="P450, PUTATIVE (EUROFUNG)-RELATED"/>
    <property type="match status" value="1"/>
</dbReference>
<evidence type="ECO:0000256" key="2">
    <source>
        <dbReference type="ARBA" id="ARBA00010617"/>
    </source>
</evidence>
<evidence type="ECO:0008006" key="10">
    <source>
        <dbReference type="Google" id="ProtNLM"/>
    </source>
</evidence>
<feature type="transmembrane region" description="Helical" evidence="7">
    <location>
        <begin position="311"/>
        <end position="339"/>
    </location>
</feature>
<dbReference type="CDD" id="cd11060">
    <property type="entry name" value="CYP57A1-like"/>
    <property type="match status" value="1"/>
</dbReference>
<dbReference type="RefSeq" id="XP_024720880.1">
    <property type="nucleotide sequence ID" value="XM_024869232.1"/>
</dbReference>
<keyword evidence="4 5" id="KW-0408">Iron</keyword>
<evidence type="ECO:0000313" key="8">
    <source>
        <dbReference type="EMBL" id="PSS18528.1"/>
    </source>
</evidence>
<dbReference type="SUPFAM" id="SSF48264">
    <property type="entry name" value="Cytochrome P450"/>
    <property type="match status" value="1"/>
</dbReference>
<evidence type="ECO:0000313" key="9">
    <source>
        <dbReference type="Proteomes" id="UP000241818"/>
    </source>
</evidence>
<evidence type="ECO:0000256" key="3">
    <source>
        <dbReference type="ARBA" id="ARBA00022723"/>
    </source>
</evidence>
<keyword evidence="3 5" id="KW-0479">Metal-binding</keyword>
<sequence>MSNNPVIQVLTWYWPAVLAVAFVSYLVKNRFNRGLNKYPGPFLASLTDWWRFWDVYKRRPEVTHIQLHAKHGNVVRLGPNDLSFADPKALKTIYGLNKGFTKSGFYPVQMTVSKGHRLPSLFTSLSEEFHAQLRRCVNSAFSMSTLIQYEPFVDSTSELFLSQTEKLYADTGAVCDFSRWLQFYAFDVIGDITYSKRHGFLAENKDIDGIVHSISKLLDYVAPIGQIPFLDLLFKKNPLYLLASTYGLVDSTFAVARFAQVRIRERFPHMAPGSILPTNISKESMATSPPDLLSKFIQAKIDRPEFMTDSLVMTMAVSMAFAGSETTASSLSAVFYYLLKNPRCMQKLLNELDSRAREGYFRDNDKGLVTWSESQGLPYLDACIKEAFRLHPAAGLPLERVVPPQGAEIAGTFVKGGTIVGCSAWVIHRRKEIFGEDVDVFRPERWLVGQGREGVLDDKERNAEEKRIKEMSSVMLHFGMGSRTCIGKNISLLEIYKLVPAVLRRFEVNLEHPDLEWKLHNAWFVRQLNFHTTFTRRELVKPIS</sequence>
<dbReference type="PANTHER" id="PTHR24305">
    <property type="entry name" value="CYTOCHROME P450"/>
    <property type="match status" value="1"/>
</dbReference>
<dbReference type="InterPro" id="IPR017972">
    <property type="entry name" value="Cyt_P450_CS"/>
</dbReference>
<comment type="similarity">
    <text evidence="2 6">Belongs to the cytochrome P450 family.</text>
</comment>
<dbReference type="Gene3D" id="1.10.630.10">
    <property type="entry name" value="Cytochrome P450"/>
    <property type="match status" value="1"/>
</dbReference>
<keyword evidence="7" id="KW-0472">Membrane</keyword>
<keyword evidence="7" id="KW-0812">Transmembrane</keyword>
<dbReference type="GO" id="GO:0004497">
    <property type="term" value="F:monooxygenase activity"/>
    <property type="evidence" value="ECO:0007669"/>
    <property type="project" value="UniProtKB-KW"/>
</dbReference>
<dbReference type="Pfam" id="PF00067">
    <property type="entry name" value="p450"/>
    <property type="match status" value="1"/>
</dbReference>
<dbReference type="PROSITE" id="PS00086">
    <property type="entry name" value="CYTOCHROME_P450"/>
    <property type="match status" value="1"/>
</dbReference>
<keyword evidence="9" id="KW-1185">Reference proteome</keyword>
<dbReference type="InParanoid" id="A0A2T3B1V1"/>
<dbReference type="STRING" id="857342.A0A2T3B1V1"/>
<dbReference type="OrthoDB" id="3934656at2759"/>
<protein>
    <recommendedName>
        <fullName evidence="10">Cytochrome P450</fullName>
    </recommendedName>
</protein>
<keyword evidence="5 6" id="KW-0349">Heme</keyword>
<dbReference type="FunFam" id="1.10.630.10:FF:000050">
    <property type="entry name" value="Cytochrome P450 monooxygenase"/>
    <property type="match status" value="1"/>
</dbReference>
<evidence type="ECO:0000256" key="5">
    <source>
        <dbReference type="PIRSR" id="PIRSR602401-1"/>
    </source>
</evidence>
<feature type="binding site" description="axial binding residue" evidence="5">
    <location>
        <position position="485"/>
    </location>
    <ligand>
        <name>heme</name>
        <dbReference type="ChEBI" id="CHEBI:30413"/>
    </ligand>
    <ligandPart>
        <name>Fe</name>
        <dbReference type="ChEBI" id="CHEBI:18248"/>
    </ligandPart>
</feature>
<evidence type="ECO:0000256" key="4">
    <source>
        <dbReference type="ARBA" id="ARBA00023004"/>
    </source>
</evidence>
<dbReference type="PRINTS" id="PR00385">
    <property type="entry name" value="P450"/>
</dbReference>
<reference evidence="8 9" key="1">
    <citation type="journal article" date="2018" name="New Phytol.">
        <title>Comparative genomics and transcriptomics depict ericoid mycorrhizal fungi as versatile saprotrophs and plant mutualists.</title>
        <authorList>
            <person name="Martino E."/>
            <person name="Morin E."/>
            <person name="Grelet G.A."/>
            <person name="Kuo A."/>
            <person name="Kohler A."/>
            <person name="Daghino S."/>
            <person name="Barry K.W."/>
            <person name="Cichocki N."/>
            <person name="Clum A."/>
            <person name="Dockter R.B."/>
            <person name="Hainaut M."/>
            <person name="Kuo R.C."/>
            <person name="LaButti K."/>
            <person name="Lindahl B.D."/>
            <person name="Lindquist E.A."/>
            <person name="Lipzen A."/>
            <person name="Khouja H.R."/>
            <person name="Magnuson J."/>
            <person name="Murat C."/>
            <person name="Ohm R.A."/>
            <person name="Singer S.W."/>
            <person name="Spatafora J.W."/>
            <person name="Wang M."/>
            <person name="Veneault-Fourrey C."/>
            <person name="Henrissat B."/>
            <person name="Grigoriev I.V."/>
            <person name="Martin F.M."/>
            <person name="Perotto S."/>
        </authorList>
    </citation>
    <scope>NUCLEOTIDE SEQUENCE [LARGE SCALE GENOMIC DNA]</scope>
    <source>
        <strain evidence="8 9">ATCC 22711</strain>
    </source>
</reference>
<organism evidence="8 9">
    <name type="scientific">Amorphotheca resinae ATCC 22711</name>
    <dbReference type="NCBI Taxonomy" id="857342"/>
    <lineage>
        <taxon>Eukaryota</taxon>
        <taxon>Fungi</taxon>
        <taxon>Dikarya</taxon>
        <taxon>Ascomycota</taxon>
        <taxon>Pezizomycotina</taxon>
        <taxon>Leotiomycetes</taxon>
        <taxon>Helotiales</taxon>
        <taxon>Amorphothecaceae</taxon>
        <taxon>Amorphotheca</taxon>
    </lineage>
</organism>
<dbReference type="AlphaFoldDB" id="A0A2T3B1V1"/>